<evidence type="ECO:0000313" key="3">
    <source>
        <dbReference type="Proteomes" id="UP001169217"/>
    </source>
</evidence>
<comment type="caution">
    <text evidence="2">The sequence shown here is derived from an EMBL/GenBank/DDBJ whole genome shotgun (WGS) entry which is preliminary data.</text>
</comment>
<evidence type="ECO:0000256" key="1">
    <source>
        <dbReference type="SAM" id="Phobius"/>
    </source>
</evidence>
<organism evidence="2 3">
    <name type="scientific">Colletotrichum limetticola</name>
    <dbReference type="NCBI Taxonomy" id="1209924"/>
    <lineage>
        <taxon>Eukaryota</taxon>
        <taxon>Fungi</taxon>
        <taxon>Dikarya</taxon>
        <taxon>Ascomycota</taxon>
        <taxon>Pezizomycotina</taxon>
        <taxon>Sordariomycetes</taxon>
        <taxon>Hypocreomycetidae</taxon>
        <taxon>Glomerellales</taxon>
        <taxon>Glomerellaceae</taxon>
        <taxon>Colletotrichum</taxon>
        <taxon>Colletotrichum acutatum species complex</taxon>
    </lineage>
</organism>
<proteinExistence type="predicted"/>
<protein>
    <recommendedName>
        <fullName evidence="4">PRA1 family protein</fullName>
    </recommendedName>
</protein>
<keyword evidence="3" id="KW-1185">Reference proteome</keyword>
<keyword evidence="1" id="KW-0812">Transmembrane</keyword>
<evidence type="ECO:0008006" key="4">
    <source>
        <dbReference type="Google" id="ProtNLM"/>
    </source>
</evidence>
<sequence>MSVEALQVALSALKDTYWPYIVRALGNPATSLLFDLIDPACLNLPTSLKELLQRTKQNFIRFHAVYVVIITFGLIANHWRVAAVAMFLYKSGVSLTSSGRADAPPKAGGCRNGSPKYTHHLMRGLWVSMSLWSLRSIMSTALQFVMVCTVHAALLDAKTRPPAKQSS</sequence>
<keyword evidence="1" id="KW-0472">Membrane</keyword>
<name>A0ABQ9PBV4_9PEZI</name>
<dbReference type="EMBL" id="JARUPT010000637">
    <property type="protein sequence ID" value="KAK0369572.1"/>
    <property type="molecule type" value="Genomic_DNA"/>
</dbReference>
<feature type="transmembrane region" description="Helical" evidence="1">
    <location>
        <begin position="132"/>
        <end position="155"/>
    </location>
</feature>
<dbReference type="Proteomes" id="UP001169217">
    <property type="component" value="Unassembled WGS sequence"/>
</dbReference>
<feature type="transmembrane region" description="Helical" evidence="1">
    <location>
        <begin position="64"/>
        <end position="89"/>
    </location>
</feature>
<evidence type="ECO:0000313" key="2">
    <source>
        <dbReference type="EMBL" id="KAK0369572.1"/>
    </source>
</evidence>
<reference evidence="2" key="1">
    <citation type="submission" date="2023-04" db="EMBL/GenBank/DDBJ databases">
        <title>Colletotrichum limetticola genome sequence.</title>
        <authorList>
            <person name="Baroncelli R."/>
        </authorList>
    </citation>
    <scope>NUCLEOTIDE SEQUENCE</scope>
    <source>
        <strain evidence="2">KLA-Anderson</strain>
    </source>
</reference>
<keyword evidence="1" id="KW-1133">Transmembrane helix</keyword>
<gene>
    <name evidence="2" type="ORF">CLIM01_13062</name>
</gene>
<accession>A0ABQ9PBV4</accession>